<evidence type="ECO:0000256" key="1">
    <source>
        <dbReference type="SAM" id="MobiDB-lite"/>
    </source>
</evidence>
<name>A0A3P7Q9Q0_DIBLA</name>
<feature type="region of interest" description="Disordered" evidence="1">
    <location>
        <begin position="1"/>
        <end position="21"/>
    </location>
</feature>
<dbReference type="EMBL" id="UYRU01076871">
    <property type="protein sequence ID" value="VDN27446.1"/>
    <property type="molecule type" value="Genomic_DNA"/>
</dbReference>
<feature type="region of interest" description="Disordered" evidence="1">
    <location>
        <begin position="307"/>
        <end position="331"/>
    </location>
</feature>
<evidence type="ECO:0000313" key="2">
    <source>
        <dbReference type="EMBL" id="VDN27446.1"/>
    </source>
</evidence>
<dbReference type="Proteomes" id="UP000281553">
    <property type="component" value="Unassembled WGS sequence"/>
</dbReference>
<feature type="compositionally biased region" description="Basic and acidic residues" evidence="1">
    <location>
        <begin position="66"/>
        <end position="77"/>
    </location>
</feature>
<organism evidence="2 3">
    <name type="scientific">Dibothriocephalus latus</name>
    <name type="common">Fish tapeworm</name>
    <name type="synonym">Diphyllobothrium latum</name>
    <dbReference type="NCBI Taxonomy" id="60516"/>
    <lineage>
        <taxon>Eukaryota</taxon>
        <taxon>Metazoa</taxon>
        <taxon>Spiralia</taxon>
        <taxon>Lophotrochozoa</taxon>
        <taxon>Platyhelminthes</taxon>
        <taxon>Cestoda</taxon>
        <taxon>Eucestoda</taxon>
        <taxon>Diphyllobothriidea</taxon>
        <taxon>Diphyllobothriidae</taxon>
        <taxon>Dibothriocephalus</taxon>
    </lineage>
</organism>
<dbReference type="AlphaFoldDB" id="A0A3P7Q9Q0"/>
<feature type="region of interest" description="Disordered" evidence="1">
    <location>
        <begin position="47"/>
        <end position="84"/>
    </location>
</feature>
<protein>
    <submittedName>
        <fullName evidence="2">Uncharacterized protein</fullName>
    </submittedName>
</protein>
<sequence>MPKEEMPTVAEAPIGKPTTDVPLSLPTIAGQVSAALARLSDTEVPRSGDFTLVSSDQTTPVPRSGMDFKRESAEDRGQFTPGRSAELPRKISTDVYRVPAYASGMSSFGEMSPAMAMTLSGGSFEDHLPTRFSHMDSGLMNEAAEFCYDMMNEPREVFGSHPRLPRDVVERTDCRPQHTSIWAVGSRPAPPEKLTSSDSLPTVCEVLSSKESNKGMPAMANEIQTVDQHDISTQNIQGQKSRLAPMAQVFRPTTLDTCSPLCRTSKSSTVVPNFTEFKNTGSGVEKALGILSPAVTEGASVIVEGDHKSPCRARDSGEDRSSRMETADKRSLQLPDERGACLEPVMMKPSPPTAKEYFMSAGGASLQFLSASIDPHTLSEVSETMAMSTVLPEGKETETKTAETIPVDAVVRDFFSIEPTDPTLMAQASSASSSSTSSPATRSKQASAKPPEDASVPRVGQLYKKRSYSSSAVDDNTDYGSRVSIYIWHMNEGRCSVVLP</sequence>
<accession>A0A3P7Q9Q0</accession>
<keyword evidence="3" id="KW-1185">Reference proteome</keyword>
<gene>
    <name evidence="2" type="ORF">DILT_LOCUS15008</name>
</gene>
<feature type="compositionally biased region" description="Polar residues" evidence="1">
    <location>
        <begin position="52"/>
        <end position="61"/>
    </location>
</feature>
<reference evidence="2 3" key="1">
    <citation type="submission" date="2018-11" db="EMBL/GenBank/DDBJ databases">
        <authorList>
            <consortium name="Pathogen Informatics"/>
        </authorList>
    </citation>
    <scope>NUCLEOTIDE SEQUENCE [LARGE SCALE GENOMIC DNA]</scope>
</reference>
<proteinExistence type="predicted"/>
<feature type="compositionally biased region" description="Low complexity" evidence="1">
    <location>
        <begin position="426"/>
        <end position="443"/>
    </location>
</feature>
<evidence type="ECO:0000313" key="3">
    <source>
        <dbReference type="Proteomes" id="UP000281553"/>
    </source>
</evidence>
<feature type="region of interest" description="Disordered" evidence="1">
    <location>
        <begin position="425"/>
        <end position="460"/>
    </location>
</feature>